<keyword evidence="1" id="KW-0805">Transcription regulation</keyword>
<protein>
    <submittedName>
        <fullName evidence="5">Transcriptional regulator</fullName>
    </submittedName>
</protein>
<dbReference type="CDD" id="cd07377">
    <property type="entry name" value="WHTH_GntR"/>
    <property type="match status" value="1"/>
</dbReference>
<evidence type="ECO:0000259" key="4">
    <source>
        <dbReference type="PROSITE" id="PS50949"/>
    </source>
</evidence>
<dbReference type="Pfam" id="PF07702">
    <property type="entry name" value="UTRA"/>
    <property type="match status" value="1"/>
</dbReference>
<dbReference type="AlphaFoldDB" id="A0A1R4G401"/>
<dbReference type="SUPFAM" id="SSF46785">
    <property type="entry name" value="Winged helix' DNA-binding domain"/>
    <property type="match status" value="1"/>
</dbReference>
<dbReference type="InterPro" id="IPR036388">
    <property type="entry name" value="WH-like_DNA-bd_sf"/>
</dbReference>
<evidence type="ECO:0000256" key="3">
    <source>
        <dbReference type="ARBA" id="ARBA00023163"/>
    </source>
</evidence>
<dbReference type="InterPro" id="IPR000524">
    <property type="entry name" value="Tscrpt_reg_HTH_GntR"/>
</dbReference>
<organism evidence="5 6">
    <name type="scientific">Brevundimonas diminuta 3F5N</name>
    <dbReference type="NCBI Taxonomy" id="1255603"/>
    <lineage>
        <taxon>Bacteria</taxon>
        <taxon>Pseudomonadati</taxon>
        <taxon>Pseudomonadota</taxon>
        <taxon>Alphaproteobacteria</taxon>
        <taxon>Caulobacterales</taxon>
        <taxon>Caulobacteraceae</taxon>
        <taxon>Brevundimonas</taxon>
    </lineage>
</organism>
<dbReference type="Pfam" id="PF00392">
    <property type="entry name" value="GntR"/>
    <property type="match status" value="1"/>
</dbReference>
<feature type="domain" description="HTH gntR-type" evidence="4">
    <location>
        <begin position="21"/>
        <end position="89"/>
    </location>
</feature>
<dbReference type="PRINTS" id="PR00035">
    <property type="entry name" value="HTHGNTR"/>
</dbReference>
<dbReference type="OrthoDB" id="9812645at2"/>
<name>A0A1R4G401_BREDI</name>
<dbReference type="EMBL" id="FUIE01000049">
    <property type="protein sequence ID" value="SJM62970.1"/>
    <property type="molecule type" value="Genomic_DNA"/>
</dbReference>
<dbReference type="SUPFAM" id="SSF64288">
    <property type="entry name" value="Chorismate lyase-like"/>
    <property type="match status" value="1"/>
</dbReference>
<dbReference type="Gene3D" id="3.40.1410.10">
    <property type="entry name" value="Chorismate lyase-like"/>
    <property type="match status" value="1"/>
</dbReference>
<dbReference type="RefSeq" id="WP_087140684.1">
    <property type="nucleotide sequence ID" value="NZ_FUIE01000049.1"/>
</dbReference>
<dbReference type="InterPro" id="IPR011663">
    <property type="entry name" value="UTRA"/>
</dbReference>
<dbReference type="GO" id="GO:0045892">
    <property type="term" value="P:negative regulation of DNA-templated transcription"/>
    <property type="evidence" value="ECO:0007669"/>
    <property type="project" value="TreeGrafter"/>
</dbReference>
<dbReference type="PANTHER" id="PTHR44846">
    <property type="entry name" value="MANNOSYL-D-GLYCERATE TRANSPORT/METABOLISM SYSTEM REPRESSOR MNGR-RELATED"/>
    <property type="match status" value="1"/>
</dbReference>
<sequence>MSAAPAPAWWNAPTETPAGDRGRYLVARDHIARQIHSGALKPGAKLPSERQLQDGLGVARGTIREALFQLESEGMIFRRDRSGWYVSPEPVTYDPTRWAGFMTYVAEQGRQPATETLSTASVEAQDGVAKAMGLPLGAPVHLIRRRRLIDGRPVLVERIYVEAERAPDLLAHDLDGSLTQILKSRYRLAVTRNRVEMQPCALIQEEAEALGVKSGTPGLLVIRASFDAAGRIVEYDHEYWRHDALRVKVDLDVTP</sequence>
<dbReference type="PANTHER" id="PTHR44846:SF10">
    <property type="entry name" value="TRANSCRIPTIONAL REGULATOR-RELATED"/>
    <property type="match status" value="1"/>
</dbReference>
<evidence type="ECO:0000256" key="1">
    <source>
        <dbReference type="ARBA" id="ARBA00023015"/>
    </source>
</evidence>
<accession>A0A1R4G401</accession>
<keyword evidence="2" id="KW-0238">DNA-binding</keyword>
<dbReference type="Proteomes" id="UP000195766">
    <property type="component" value="Unassembled WGS sequence"/>
</dbReference>
<evidence type="ECO:0000313" key="6">
    <source>
        <dbReference type="Proteomes" id="UP000195766"/>
    </source>
</evidence>
<proteinExistence type="predicted"/>
<dbReference type="GO" id="GO:0003700">
    <property type="term" value="F:DNA-binding transcription factor activity"/>
    <property type="evidence" value="ECO:0007669"/>
    <property type="project" value="InterPro"/>
</dbReference>
<evidence type="ECO:0000256" key="2">
    <source>
        <dbReference type="ARBA" id="ARBA00023125"/>
    </source>
</evidence>
<dbReference type="InterPro" id="IPR036390">
    <property type="entry name" value="WH_DNA-bd_sf"/>
</dbReference>
<dbReference type="GO" id="GO:0003677">
    <property type="term" value="F:DNA binding"/>
    <property type="evidence" value="ECO:0007669"/>
    <property type="project" value="UniProtKB-KW"/>
</dbReference>
<gene>
    <name evidence="5" type="ORF">FM111_09220</name>
</gene>
<reference evidence="5 6" key="1">
    <citation type="submission" date="2017-02" db="EMBL/GenBank/DDBJ databases">
        <authorList>
            <person name="Peterson S.W."/>
        </authorList>
    </citation>
    <scope>NUCLEOTIDE SEQUENCE [LARGE SCALE GENOMIC DNA]</scope>
    <source>
        <strain evidence="5 6">3F5N</strain>
    </source>
</reference>
<dbReference type="SMART" id="SM00345">
    <property type="entry name" value="HTH_GNTR"/>
    <property type="match status" value="1"/>
</dbReference>
<dbReference type="PROSITE" id="PS50949">
    <property type="entry name" value="HTH_GNTR"/>
    <property type="match status" value="1"/>
</dbReference>
<evidence type="ECO:0000313" key="5">
    <source>
        <dbReference type="EMBL" id="SJM62970.1"/>
    </source>
</evidence>
<dbReference type="SMART" id="SM00866">
    <property type="entry name" value="UTRA"/>
    <property type="match status" value="1"/>
</dbReference>
<dbReference type="Gene3D" id="1.10.10.10">
    <property type="entry name" value="Winged helix-like DNA-binding domain superfamily/Winged helix DNA-binding domain"/>
    <property type="match status" value="1"/>
</dbReference>
<dbReference type="InterPro" id="IPR028978">
    <property type="entry name" value="Chorismate_lyase_/UTRA_dom_sf"/>
</dbReference>
<keyword evidence="3" id="KW-0804">Transcription</keyword>
<dbReference type="InterPro" id="IPR050679">
    <property type="entry name" value="Bact_HTH_transcr_reg"/>
</dbReference>